<feature type="region of interest" description="Disordered" evidence="1">
    <location>
        <begin position="83"/>
        <end position="129"/>
    </location>
</feature>
<name>A0A0L8HN75_OCTBM</name>
<gene>
    <name evidence="2" type="ORF">OCBIM_22010669mg</name>
</gene>
<dbReference type="STRING" id="37653.A0A0L8HN75"/>
<feature type="compositionally biased region" description="Polar residues" evidence="1">
    <location>
        <begin position="92"/>
        <end position="105"/>
    </location>
</feature>
<protein>
    <recommendedName>
        <fullName evidence="3">MBD domain-containing protein</fullName>
    </recommendedName>
</protein>
<dbReference type="AlphaFoldDB" id="A0A0L8HN75"/>
<feature type="non-terminal residue" evidence="2">
    <location>
        <position position="1"/>
    </location>
</feature>
<evidence type="ECO:0008006" key="3">
    <source>
        <dbReference type="Google" id="ProtNLM"/>
    </source>
</evidence>
<feature type="compositionally biased region" description="Low complexity" evidence="1">
    <location>
        <begin position="106"/>
        <end position="115"/>
    </location>
</feature>
<dbReference type="OrthoDB" id="641149at2759"/>
<organism evidence="2">
    <name type="scientific">Octopus bimaculoides</name>
    <name type="common">California two-spotted octopus</name>
    <dbReference type="NCBI Taxonomy" id="37653"/>
    <lineage>
        <taxon>Eukaryota</taxon>
        <taxon>Metazoa</taxon>
        <taxon>Spiralia</taxon>
        <taxon>Lophotrochozoa</taxon>
        <taxon>Mollusca</taxon>
        <taxon>Cephalopoda</taxon>
        <taxon>Coleoidea</taxon>
        <taxon>Octopodiformes</taxon>
        <taxon>Octopoda</taxon>
        <taxon>Incirrata</taxon>
        <taxon>Octopodidae</taxon>
        <taxon>Octopus</taxon>
    </lineage>
</organism>
<dbReference type="GO" id="GO:0010369">
    <property type="term" value="C:chromocenter"/>
    <property type="evidence" value="ECO:0007669"/>
    <property type="project" value="TreeGrafter"/>
</dbReference>
<dbReference type="GO" id="GO:0005634">
    <property type="term" value="C:nucleus"/>
    <property type="evidence" value="ECO:0007669"/>
    <property type="project" value="TreeGrafter"/>
</dbReference>
<dbReference type="EMBL" id="KQ417701">
    <property type="protein sequence ID" value="KOF90703.1"/>
    <property type="molecule type" value="Genomic_DNA"/>
</dbReference>
<sequence length="129" mass="14215">FSPSNTRLSSVQQVQDYLSTEGTCKCGLQCPVLVDKVFNFDVSVVSRQWTVNDVNCAEDLTKLCNHKRKIIAMATFQSSQESIPNFGKKNLSDTNVISGSTDTELSSGNCNNSNKNKNKISQEPLDGFE</sequence>
<proteinExistence type="predicted"/>
<evidence type="ECO:0000256" key="1">
    <source>
        <dbReference type="SAM" id="MobiDB-lite"/>
    </source>
</evidence>
<evidence type="ECO:0000313" key="2">
    <source>
        <dbReference type="EMBL" id="KOF90703.1"/>
    </source>
</evidence>
<dbReference type="PANTHER" id="PTHR16112">
    <property type="entry name" value="METHYL-CPG BINDING PROTEIN, DROSOPHILA"/>
    <property type="match status" value="1"/>
</dbReference>
<dbReference type="GO" id="GO:0003682">
    <property type="term" value="F:chromatin binding"/>
    <property type="evidence" value="ECO:0007669"/>
    <property type="project" value="TreeGrafter"/>
</dbReference>
<reference evidence="2" key="1">
    <citation type="submission" date="2015-07" db="EMBL/GenBank/DDBJ databases">
        <title>MeaNS - Measles Nucleotide Surveillance Program.</title>
        <authorList>
            <person name="Tran T."/>
            <person name="Druce J."/>
        </authorList>
    </citation>
    <scope>NUCLEOTIDE SEQUENCE</scope>
    <source>
        <strain evidence="2">UCB-OBI-ISO-001</strain>
        <tissue evidence="2">Gonad</tissue>
    </source>
</reference>
<accession>A0A0L8HN75</accession>
<dbReference type="PANTHER" id="PTHR16112:SF16">
    <property type="entry name" value="SIX-BANDED, ISOFORM H"/>
    <property type="match status" value="1"/>
</dbReference>